<dbReference type="PANTHER" id="PTHR38776:SF1">
    <property type="entry name" value="MLTA-INTERACTING PROTEIN-RELATED"/>
    <property type="match status" value="1"/>
</dbReference>
<name>S3UFK8_9GAMM</name>
<dbReference type="EMBL" id="ATGK01000011">
    <property type="protein sequence ID" value="EPG38242.1"/>
    <property type="molecule type" value="Genomic_DNA"/>
</dbReference>
<dbReference type="PANTHER" id="PTHR38776">
    <property type="entry name" value="MLTA-INTERACTING PROTEIN-RELATED"/>
    <property type="match status" value="1"/>
</dbReference>
<gene>
    <name evidence="6" type="ORF">F907_02214</name>
</gene>
<evidence type="ECO:0000256" key="5">
    <source>
        <dbReference type="ARBA" id="ARBA00023237"/>
    </source>
</evidence>
<dbReference type="GO" id="GO:0009252">
    <property type="term" value="P:peptidoglycan biosynthetic process"/>
    <property type="evidence" value="ECO:0007669"/>
    <property type="project" value="TreeGrafter"/>
</dbReference>
<sequence>MLFINIQRLNMLKPLKKMTIAIVTSNFCFYFPAYAKDTELPDLTMGFNYSVNFQAYKGHRTYQSVLPVFFYDNDQFYIEGDDAGVYLFKDDHNQLRLNLHYDSNSYDPSGELHSLDKRKWSVMAGGSYMRITPYGGFKARLATDALSRSKGTLFRGSYLAEFDQGNWSFYPELGFQWNNAQYNQYYYGVSEAESKRSGISTYQPGQSVFPFASFAANYEMSKHWNAFSSVEFNYLSNEQVKSPMIKRRTDITPAFGITYNF</sequence>
<dbReference type="Proteomes" id="UP000014559">
    <property type="component" value="Unassembled WGS sequence"/>
</dbReference>
<evidence type="ECO:0000256" key="3">
    <source>
        <dbReference type="ARBA" id="ARBA00022729"/>
    </source>
</evidence>
<dbReference type="HOGENOM" id="CLU_063465_3_0_6"/>
<keyword evidence="3" id="KW-0732">Signal</keyword>
<proteinExistence type="inferred from homology"/>
<keyword evidence="5" id="KW-0998">Cell outer membrane</keyword>
<evidence type="ECO:0000313" key="7">
    <source>
        <dbReference type="Proteomes" id="UP000014559"/>
    </source>
</evidence>
<evidence type="ECO:0000256" key="2">
    <source>
        <dbReference type="ARBA" id="ARBA00005722"/>
    </source>
</evidence>
<evidence type="ECO:0000256" key="1">
    <source>
        <dbReference type="ARBA" id="ARBA00004442"/>
    </source>
</evidence>
<dbReference type="PATRIC" id="fig|1217696.3.peg.2180"/>
<accession>S3UFK8</accession>
<comment type="subcellular location">
    <subcellularLocation>
        <location evidence="1">Cell outer membrane</location>
    </subcellularLocation>
</comment>
<dbReference type="AlphaFoldDB" id="S3UFK8"/>
<protein>
    <recommendedName>
        <fullName evidence="8">MipA/OmpV family protein</fullName>
    </recommendedName>
</protein>
<evidence type="ECO:0008006" key="8">
    <source>
        <dbReference type="Google" id="ProtNLM"/>
    </source>
</evidence>
<comment type="caution">
    <text evidence="6">The sequence shown here is derived from an EMBL/GenBank/DDBJ whole genome shotgun (WGS) entry which is preliminary data.</text>
</comment>
<dbReference type="Pfam" id="PF06629">
    <property type="entry name" value="MipA"/>
    <property type="match status" value="1"/>
</dbReference>
<dbReference type="GO" id="GO:0009279">
    <property type="term" value="C:cell outer membrane"/>
    <property type="evidence" value="ECO:0007669"/>
    <property type="project" value="UniProtKB-SubCell"/>
</dbReference>
<reference evidence="6 7" key="1">
    <citation type="submission" date="2013-06" db="EMBL/GenBank/DDBJ databases">
        <title>The Genome Sequence of Acinetobacter sp. NIPH 2036.</title>
        <authorList>
            <consortium name="The Broad Institute Genome Sequencing Platform"/>
            <consortium name="The Broad Institute Genome Sequencing Center for Infectious Disease"/>
            <person name="Cerqueira G."/>
            <person name="Feldgarden M."/>
            <person name="Courvalin P."/>
            <person name="Perichon B."/>
            <person name="Grillot-Courvalin C."/>
            <person name="Clermont D."/>
            <person name="Rocha E."/>
            <person name="Yoon E.-J."/>
            <person name="Nemec A."/>
            <person name="Young S.K."/>
            <person name="Zeng Q."/>
            <person name="Gargeya S."/>
            <person name="Fitzgerald M."/>
            <person name="Abouelleil A."/>
            <person name="Alvarado L."/>
            <person name="Berlin A.M."/>
            <person name="Chapman S.B."/>
            <person name="Dewar J."/>
            <person name="Goldberg J."/>
            <person name="Griggs A."/>
            <person name="Gujja S."/>
            <person name="Hansen M."/>
            <person name="Howarth C."/>
            <person name="Imamovic A."/>
            <person name="Larimer J."/>
            <person name="McCowan C."/>
            <person name="Murphy C."/>
            <person name="Pearson M."/>
            <person name="Priest M."/>
            <person name="Roberts A."/>
            <person name="Saif S."/>
            <person name="Shea T."/>
            <person name="Sykes S."/>
            <person name="Wortman J."/>
            <person name="Nusbaum C."/>
            <person name="Birren B."/>
        </authorList>
    </citation>
    <scope>NUCLEOTIDE SEQUENCE [LARGE SCALE GENOMIC DNA]</scope>
    <source>
        <strain evidence="6 7">NIPH 2036</strain>
    </source>
</reference>
<keyword evidence="4" id="KW-0472">Membrane</keyword>
<evidence type="ECO:0000313" key="6">
    <source>
        <dbReference type="EMBL" id="EPG38242.1"/>
    </source>
</evidence>
<dbReference type="InterPro" id="IPR010583">
    <property type="entry name" value="MipA"/>
</dbReference>
<evidence type="ECO:0000256" key="4">
    <source>
        <dbReference type="ARBA" id="ARBA00023136"/>
    </source>
</evidence>
<comment type="similarity">
    <text evidence="2">Belongs to the MipA/OmpV family.</text>
</comment>
<organism evidence="6 7">
    <name type="scientific">Acinetobacter colistiniresistens</name>
    <dbReference type="NCBI Taxonomy" id="280145"/>
    <lineage>
        <taxon>Bacteria</taxon>
        <taxon>Pseudomonadati</taxon>
        <taxon>Pseudomonadota</taxon>
        <taxon>Gammaproteobacteria</taxon>
        <taxon>Moraxellales</taxon>
        <taxon>Moraxellaceae</taxon>
        <taxon>Acinetobacter</taxon>
    </lineage>
</organism>